<dbReference type="AlphaFoldDB" id="A0A316F0U0"/>
<dbReference type="PANTHER" id="PTHR37029">
    <property type="entry name" value="SSR1768 PROTEIN"/>
    <property type="match status" value="1"/>
</dbReference>
<dbReference type="EMBL" id="QGGO01000001">
    <property type="protein sequence ID" value="PWK29219.1"/>
    <property type="molecule type" value="Genomic_DNA"/>
</dbReference>
<dbReference type="PANTHER" id="PTHR37029:SF1">
    <property type="entry name" value="SSR1768 PROTEIN"/>
    <property type="match status" value="1"/>
</dbReference>
<evidence type="ECO:0000313" key="1">
    <source>
        <dbReference type="EMBL" id="PWK29219.1"/>
    </source>
</evidence>
<evidence type="ECO:0000313" key="2">
    <source>
        <dbReference type="Proteomes" id="UP000245489"/>
    </source>
</evidence>
<name>A0A316F0U0_9BACT</name>
<dbReference type="Pfam" id="PF10049">
    <property type="entry name" value="DUF2283"/>
    <property type="match status" value="1"/>
</dbReference>
<dbReference type="Proteomes" id="UP000245489">
    <property type="component" value="Unassembled WGS sequence"/>
</dbReference>
<protein>
    <submittedName>
        <fullName evidence="1">Uncharacterized protein YuzE</fullName>
    </submittedName>
</protein>
<dbReference type="OrthoDB" id="9799670at2"/>
<organism evidence="1 2">
    <name type="scientific">Arcicella aurantiaca</name>
    <dbReference type="NCBI Taxonomy" id="591202"/>
    <lineage>
        <taxon>Bacteria</taxon>
        <taxon>Pseudomonadati</taxon>
        <taxon>Bacteroidota</taxon>
        <taxon>Cytophagia</taxon>
        <taxon>Cytophagales</taxon>
        <taxon>Flectobacillaceae</taxon>
        <taxon>Arcicella</taxon>
    </lineage>
</organism>
<accession>A0A316F0U0</accession>
<proteinExistence type="predicted"/>
<sequence>MKVKYDKETDILYIRLSDVAIDESDEDKDGIILDYSATGQLVGIEVLNASKTTIEPSKVEYEYA</sequence>
<gene>
    <name evidence="1" type="ORF">LV89_00058</name>
</gene>
<keyword evidence="2" id="KW-1185">Reference proteome</keyword>
<dbReference type="RefSeq" id="WP_109740856.1">
    <property type="nucleotide sequence ID" value="NZ_QGGO01000001.1"/>
</dbReference>
<reference evidence="1 2" key="1">
    <citation type="submission" date="2018-05" db="EMBL/GenBank/DDBJ databases">
        <title>Genomic Encyclopedia of Archaeal and Bacterial Type Strains, Phase II (KMG-II): from individual species to whole genera.</title>
        <authorList>
            <person name="Goeker M."/>
        </authorList>
    </citation>
    <scope>NUCLEOTIDE SEQUENCE [LARGE SCALE GENOMIC DNA]</scope>
    <source>
        <strain evidence="1 2">DSM 22214</strain>
    </source>
</reference>
<dbReference type="InterPro" id="IPR019270">
    <property type="entry name" value="DUF2283"/>
</dbReference>
<comment type="caution">
    <text evidence="1">The sequence shown here is derived from an EMBL/GenBank/DDBJ whole genome shotgun (WGS) entry which is preliminary data.</text>
</comment>